<organism evidence="1 2">
    <name type="scientific">Candidatus Iainarchaeum sp</name>
    <dbReference type="NCBI Taxonomy" id="3101447"/>
    <lineage>
        <taxon>Archaea</taxon>
        <taxon>Candidatus Iainarchaeota</taxon>
        <taxon>Candidatus Iainarchaeia</taxon>
        <taxon>Candidatus Iainarchaeales</taxon>
        <taxon>Candidatus Iainarchaeaceae</taxon>
        <taxon>Candidatus Iainarchaeum</taxon>
    </lineage>
</organism>
<evidence type="ECO:0000313" key="2">
    <source>
        <dbReference type="Proteomes" id="UP000809243"/>
    </source>
</evidence>
<reference evidence="1" key="1">
    <citation type="submission" date="2021-01" db="EMBL/GenBank/DDBJ databases">
        <title>Active Sulfur Cycling in an Early Earth Analoge.</title>
        <authorList>
            <person name="Hahn C.R."/>
            <person name="Youssef N.H."/>
            <person name="Elshahed M."/>
        </authorList>
    </citation>
    <scope>NUCLEOTIDE SEQUENCE</scope>
    <source>
        <strain evidence="1">Zod_Metabat.1151</strain>
    </source>
</reference>
<name>A0A938YX95_9ARCH</name>
<dbReference type="AlphaFoldDB" id="A0A938YX95"/>
<dbReference type="InterPro" id="IPR049918">
    <property type="entry name" value="HxsD-rel"/>
</dbReference>
<sequence length="90" mass="9840">MNPKQKGLIKIRQLTLDKGKNAAVLDLNAFFYPEHLVKQAAAAFESVCTAKVVPKGTRVIVELASLHKEKPEGVALNFCNYCLALKQAGE</sequence>
<evidence type="ECO:0000313" key="1">
    <source>
        <dbReference type="EMBL" id="MBN2067361.1"/>
    </source>
</evidence>
<protein>
    <submittedName>
        <fullName evidence="1">HxsD-like protein</fullName>
    </submittedName>
</protein>
<accession>A0A938YX95</accession>
<gene>
    <name evidence="1" type="ORF">JW744_02745</name>
</gene>
<comment type="caution">
    <text evidence="1">The sequence shown here is derived from an EMBL/GenBank/DDBJ whole genome shotgun (WGS) entry which is preliminary data.</text>
</comment>
<dbReference type="EMBL" id="JAFGDB010000044">
    <property type="protein sequence ID" value="MBN2067361.1"/>
    <property type="molecule type" value="Genomic_DNA"/>
</dbReference>
<dbReference type="NCBIfam" id="NF038315">
    <property type="entry name" value="HxsD_rel"/>
    <property type="match status" value="1"/>
</dbReference>
<proteinExistence type="predicted"/>
<dbReference type="Proteomes" id="UP000809243">
    <property type="component" value="Unassembled WGS sequence"/>
</dbReference>